<dbReference type="GO" id="GO:0097367">
    <property type="term" value="F:carbohydrate derivative binding"/>
    <property type="evidence" value="ECO:0007669"/>
    <property type="project" value="InterPro"/>
</dbReference>
<dbReference type="SUPFAM" id="SSF53697">
    <property type="entry name" value="SIS domain"/>
    <property type="match status" value="1"/>
</dbReference>
<evidence type="ECO:0000256" key="2">
    <source>
        <dbReference type="ARBA" id="ARBA00023125"/>
    </source>
</evidence>
<evidence type="ECO:0000256" key="3">
    <source>
        <dbReference type="ARBA" id="ARBA00023152"/>
    </source>
</evidence>
<organism evidence="6 7">
    <name type="scientific">Diaphorobacter ruginosibacter</name>
    <dbReference type="NCBI Taxonomy" id="1715720"/>
    <lineage>
        <taxon>Bacteria</taxon>
        <taxon>Pseudomonadati</taxon>
        <taxon>Pseudomonadota</taxon>
        <taxon>Betaproteobacteria</taxon>
        <taxon>Burkholderiales</taxon>
        <taxon>Comamonadaceae</taxon>
        <taxon>Diaphorobacter</taxon>
    </lineage>
</organism>
<dbReference type="PANTHER" id="PTHR30514">
    <property type="entry name" value="GLUCOKINASE"/>
    <property type="match status" value="1"/>
</dbReference>
<dbReference type="InterPro" id="IPR035472">
    <property type="entry name" value="RpiR-like_SIS"/>
</dbReference>
<feature type="domain" description="HTH rpiR-type" evidence="5">
    <location>
        <begin position="9"/>
        <end position="85"/>
    </location>
</feature>
<dbReference type="InterPro" id="IPR001347">
    <property type="entry name" value="SIS_dom"/>
</dbReference>
<sequence length="291" mass="31488">MPQSKPSANSFVRRVRSQLEALSATERKLADFMLEFPGELASYTASELASLAGVSNATVSRFIRRLGYASYDEAKRDVRREKESGSPLFQAAKSSAAGAMNPAKVQASLIAVHLEQSQSNLARTFAQLSDAQMHDIVTTLVRAPRVLIFGTRGSHGFALYLRWQMLQVLASVTVIPGPGESLGEHLAGLTPQDCLVVFGIRRQTRQMAGLLEAGARMGCKILFISDAMSPDRREATWSIQCQCAGPGSLDNHVAVMALCDLISTMVVESAGAAGRRRLAGIELLHEDLEEL</sequence>
<dbReference type="PROSITE" id="PS51071">
    <property type="entry name" value="HTH_RPIR"/>
    <property type="match status" value="1"/>
</dbReference>
<evidence type="ECO:0000259" key="5">
    <source>
        <dbReference type="PROSITE" id="PS51071"/>
    </source>
</evidence>
<keyword evidence="1" id="KW-0805">Transcription regulation</keyword>
<dbReference type="Gene3D" id="1.10.10.10">
    <property type="entry name" value="Winged helix-like DNA-binding domain superfamily/Winged helix DNA-binding domain"/>
    <property type="match status" value="1"/>
</dbReference>
<dbReference type="Pfam" id="PF01380">
    <property type="entry name" value="SIS"/>
    <property type="match status" value="1"/>
</dbReference>
<protein>
    <submittedName>
        <fullName evidence="6">MurR/RpiR family transcriptional regulator</fullName>
    </submittedName>
</protein>
<name>A0A7G9RU90_9BURK</name>
<reference evidence="6 7" key="1">
    <citation type="submission" date="2020-08" db="EMBL/GenBank/DDBJ databases">
        <title>Genome sequence of Diaphorobacter ruginosibacter DSM 27467T.</title>
        <authorList>
            <person name="Hyun D.-W."/>
            <person name="Bae J.-W."/>
        </authorList>
    </citation>
    <scope>NUCLEOTIDE SEQUENCE [LARGE SCALE GENOMIC DNA]</scope>
    <source>
        <strain evidence="6 7">DSM 27467</strain>
    </source>
</reference>
<dbReference type="GO" id="GO:0003677">
    <property type="term" value="F:DNA binding"/>
    <property type="evidence" value="ECO:0007669"/>
    <property type="project" value="UniProtKB-KW"/>
</dbReference>
<dbReference type="InterPro" id="IPR009057">
    <property type="entry name" value="Homeodomain-like_sf"/>
</dbReference>
<dbReference type="Proteomes" id="UP000515811">
    <property type="component" value="Chromosome"/>
</dbReference>
<dbReference type="InterPro" id="IPR046348">
    <property type="entry name" value="SIS_dom_sf"/>
</dbReference>
<evidence type="ECO:0000256" key="4">
    <source>
        <dbReference type="ARBA" id="ARBA00023163"/>
    </source>
</evidence>
<keyword evidence="4" id="KW-0804">Transcription</keyword>
<dbReference type="InterPro" id="IPR000281">
    <property type="entry name" value="HTH_RpiR"/>
</dbReference>
<dbReference type="InterPro" id="IPR036388">
    <property type="entry name" value="WH-like_DNA-bd_sf"/>
</dbReference>
<accession>A0A7G9RU90</accession>
<evidence type="ECO:0000313" key="6">
    <source>
        <dbReference type="EMBL" id="QNN59165.1"/>
    </source>
</evidence>
<dbReference type="PANTHER" id="PTHR30514:SF18">
    <property type="entry name" value="RPIR-FAMILY TRANSCRIPTIONAL REGULATOR"/>
    <property type="match status" value="1"/>
</dbReference>
<dbReference type="InterPro" id="IPR047640">
    <property type="entry name" value="RpiR-like"/>
</dbReference>
<dbReference type="SUPFAM" id="SSF46689">
    <property type="entry name" value="Homeodomain-like"/>
    <property type="match status" value="1"/>
</dbReference>
<evidence type="ECO:0000313" key="7">
    <source>
        <dbReference type="Proteomes" id="UP000515811"/>
    </source>
</evidence>
<gene>
    <name evidence="6" type="ORF">H9K76_10500</name>
</gene>
<dbReference type="Gene3D" id="3.40.50.10490">
    <property type="entry name" value="Glucose-6-phosphate isomerase like protein, domain 1"/>
    <property type="match status" value="1"/>
</dbReference>
<proteinExistence type="predicted"/>
<dbReference type="AlphaFoldDB" id="A0A7G9RU90"/>
<dbReference type="RefSeq" id="WP_187600138.1">
    <property type="nucleotide sequence ID" value="NZ_CP060714.1"/>
</dbReference>
<dbReference type="CDD" id="cd05013">
    <property type="entry name" value="SIS_RpiR"/>
    <property type="match status" value="1"/>
</dbReference>
<evidence type="ECO:0000256" key="1">
    <source>
        <dbReference type="ARBA" id="ARBA00023015"/>
    </source>
</evidence>
<dbReference type="KEGG" id="drg:H9K76_10500"/>
<keyword evidence="3" id="KW-0324">Glycolysis</keyword>
<keyword evidence="2" id="KW-0238">DNA-binding</keyword>
<keyword evidence="7" id="KW-1185">Reference proteome</keyword>
<dbReference type="Pfam" id="PF01418">
    <property type="entry name" value="HTH_6"/>
    <property type="match status" value="1"/>
</dbReference>
<dbReference type="EMBL" id="CP060714">
    <property type="protein sequence ID" value="QNN59165.1"/>
    <property type="molecule type" value="Genomic_DNA"/>
</dbReference>
<dbReference type="GO" id="GO:0003700">
    <property type="term" value="F:DNA-binding transcription factor activity"/>
    <property type="evidence" value="ECO:0007669"/>
    <property type="project" value="InterPro"/>
</dbReference>
<dbReference type="GO" id="GO:0006096">
    <property type="term" value="P:glycolytic process"/>
    <property type="evidence" value="ECO:0007669"/>
    <property type="project" value="UniProtKB-KW"/>
</dbReference>